<proteinExistence type="predicted"/>
<dbReference type="EC" id="2.7.13.3" evidence="4"/>
<dbReference type="SUPFAM" id="SSF55874">
    <property type="entry name" value="ATPase domain of HSP90 chaperone/DNA topoisomerase II/histidine kinase"/>
    <property type="match status" value="1"/>
</dbReference>
<dbReference type="GO" id="GO:0000160">
    <property type="term" value="P:phosphorelay signal transduction system"/>
    <property type="evidence" value="ECO:0007669"/>
    <property type="project" value="UniProtKB-KW"/>
</dbReference>
<dbReference type="InterPro" id="IPR036890">
    <property type="entry name" value="HATPase_C_sf"/>
</dbReference>
<accession>A0A645EY55</accession>
<dbReference type="Pfam" id="PF00072">
    <property type="entry name" value="Response_reg"/>
    <property type="match status" value="1"/>
</dbReference>
<name>A0A645EY55_9ZZZZ</name>
<dbReference type="PANTHER" id="PTHR45339:SF1">
    <property type="entry name" value="HYBRID SIGNAL TRANSDUCTION HISTIDINE KINASE J"/>
    <property type="match status" value="1"/>
</dbReference>
<dbReference type="CDD" id="cd17546">
    <property type="entry name" value="REC_hyHK_CKI1_RcsC-like"/>
    <property type="match status" value="1"/>
</dbReference>
<dbReference type="PROSITE" id="PS50110">
    <property type="entry name" value="RESPONSE_REGULATORY"/>
    <property type="match status" value="1"/>
</dbReference>
<dbReference type="Gene3D" id="3.40.50.2300">
    <property type="match status" value="1"/>
</dbReference>
<dbReference type="SMART" id="SM00448">
    <property type="entry name" value="REC"/>
    <property type="match status" value="1"/>
</dbReference>
<dbReference type="InterPro" id="IPR011006">
    <property type="entry name" value="CheY-like_superfamily"/>
</dbReference>
<dbReference type="Gene3D" id="3.30.565.10">
    <property type="entry name" value="Histidine kinase-like ATPase, C-terminal domain"/>
    <property type="match status" value="1"/>
</dbReference>
<protein>
    <submittedName>
        <fullName evidence="4">Autoinducer 2 sensor kinase/phosphatase LuxQ</fullName>
        <ecNumber evidence="4">2.7.13.3</ecNumber>
    </submittedName>
</protein>
<feature type="domain" description="Response regulatory" evidence="3">
    <location>
        <begin position="52"/>
        <end position="167"/>
    </location>
</feature>
<gene>
    <name evidence="4" type="primary">luxQ_11</name>
    <name evidence="4" type="ORF">SDC9_154208</name>
</gene>
<evidence type="ECO:0000313" key="4">
    <source>
        <dbReference type="EMBL" id="MPN06951.1"/>
    </source>
</evidence>
<keyword evidence="1" id="KW-0597">Phosphoprotein</keyword>
<organism evidence="4">
    <name type="scientific">bioreactor metagenome</name>
    <dbReference type="NCBI Taxonomy" id="1076179"/>
    <lineage>
        <taxon>unclassified sequences</taxon>
        <taxon>metagenomes</taxon>
        <taxon>ecological metagenomes</taxon>
    </lineage>
</organism>
<evidence type="ECO:0000256" key="1">
    <source>
        <dbReference type="ARBA" id="ARBA00022553"/>
    </source>
</evidence>
<evidence type="ECO:0000256" key="2">
    <source>
        <dbReference type="ARBA" id="ARBA00023012"/>
    </source>
</evidence>
<dbReference type="GO" id="GO:0004673">
    <property type="term" value="F:protein histidine kinase activity"/>
    <property type="evidence" value="ECO:0007669"/>
    <property type="project" value="UniProtKB-EC"/>
</dbReference>
<keyword evidence="4" id="KW-0808">Transferase</keyword>
<dbReference type="AlphaFoldDB" id="A0A645EY55"/>
<comment type="caution">
    <text evidence="4">The sequence shown here is derived from an EMBL/GenBank/DDBJ whole genome shotgun (WGS) entry which is preliminary data.</text>
</comment>
<dbReference type="InterPro" id="IPR001789">
    <property type="entry name" value="Sig_transdc_resp-reg_receiver"/>
</dbReference>
<reference evidence="4" key="1">
    <citation type="submission" date="2019-08" db="EMBL/GenBank/DDBJ databases">
        <authorList>
            <person name="Kucharzyk K."/>
            <person name="Murdoch R.W."/>
            <person name="Higgins S."/>
            <person name="Loffler F."/>
        </authorList>
    </citation>
    <scope>NUCLEOTIDE SEQUENCE</scope>
</reference>
<dbReference type="SUPFAM" id="SSF52172">
    <property type="entry name" value="CheY-like"/>
    <property type="match status" value="1"/>
</dbReference>
<sequence>MLGGKIWVESEEGLGSCFYFTLPYRTSSGEVVEKQNKKIFSDKKKGKIANLKILIAEDDETAEWLLSTTLKSLSSSILAAKNGAEAVELCRNHPDIDLIMMDIRLPGMDGYEATRIIRTFNKKVIIFAQTAYGLSCDRNNSIGAGCNEHISKPINKNDLQKLIYKYFTH</sequence>
<evidence type="ECO:0000259" key="3">
    <source>
        <dbReference type="PROSITE" id="PS50110"/>
    </source>
</evidence>
<keyword evidence="4" id="KW-0418">Kinase</keyword>
<dbReference type="PANTHER" id="PTHR45339">
    <property type="entry name" value="HYBRID SIGNAL TRANSDUCTION HISTIDINE KINASE J"/>
    <property type="match status" value="1"/>
</dbReference>
<keyword evidence="2" id="KW-0902">Two-component regulatory system</keyword>
<dbReference type="EMBL" id="VSSQ01052903">
    <property type="protein sequence ID" value="MPN06951.1"/>
    <property type="molecule type" value="Genomic_DNA"/>
</dbReference>